<dbReference type="PANTHER" id="PTHR45755">
    <property type="match status" value="1"/>
</dbReference>
<dbReference type="STRING" id="656061.D5GLE0"/>
<feature type="region of interest" description="Disordered" evidence="7">
    <location>
        <begin position="127"/>
        <end position="175"/>
    </location>
</feature>
<dbReference type="GO" id="GO:0006882">
    <property type="term" value="P:intracellular zinc ion homeostasis"/>
    <property type="evidence" value="ECO:0007669"/>
    <property type="project" value="InterPro"/>
</dbReference>
<dbReference type="GeneID" id="9186077"/>
<evidence type="ECO:0000256" key="1">
    <source>
        <dbReference type="ARBA" id="ARBA00004141"/>
    </source>
</evidence>
<dbReference type="eggNOG" id="ENOG502QV77">
    <property type="taxonomic scope" value="Eukaryota"/>
</dbReference>
<feature type="transmembrane region" description="Helical" evidence="6">
    <location>
        <begin position="353"/>
        <end position="370"/>
    </location>
</feature>
<keyword evidence="5 6" id="KW-0472">Membrane</keyword>
<dbReference type="GO" id="GO:1904257">
    <property type="term" value="P:zinc ion import into Golgi lumen"/>
    <property type="evidence" value="ECO:0007669"/>
    <property type="project" value="TreeGrafter"/>
</dbReference>
<feature type="transmembrane region" description="Helical" evidence="6">
    <location>
        <begin position="222"/>
        <end position="239"/>
    </location>
</feature>
<dbReference type="FunCoup" id="D5GLE0">
    <property type="interactions" value="25"/>
</dbReference>
<feature type="domain" description="Cation efflux protein transmembrane" evidence="8">
    <location>
        <begin position="229"/>
        <end position="448"/>
    </location>
</feature>
<evidence type="ECO:0000256" key="7">
    <source>
        <dbReference type="SAM" id="MobiDB-lite"/>
    </source>
</evidence>
<keyword evidence="6" id="KW-0256">Endoplasmic reticulum</keyword>
<evidence type="ECO:0000313" key="9">
    <source>
        <dbReference type="EMBL" id="CAZ85333.1"/>
    </source>
</evidence>
<feature type="transmembrane region" description="Helical" evidence="6">
    <location>
        <begin position="251"/>
        <end position="269"/>
    </location>
</feature>
<dbReference type="Gene3D" id="1.20.1510.10">
    <property type="entry name" value="Cation efflux protein transmembrane domain"/>
    <property type="match status" value="1"/>
</dbReference>
<dbReference type="GO" id="GO:0005385">
    <property type="term" value="F:zinc ion transmembrane transporter activity"/>
    <property type="evidence" value="ECO:0007669"/>
    <property type="project" value="UniProtKB-UniRule"/>
</dbReference>
<dbReference type="GO" id="GO:0031410">
    <property type="term" value="C:cytoplasmic vesicle"/>
    <property type="evidence" value="ECO:0007669"/>
    <property type="project" value="TreeGrafter"/>
</dbReference>
<dbReference type="GO" id="GO:0005794">
    <property type="term" value="C:Golgi apparatus"/>
    <property type="evidence" value="ECO:0007669"/>
    <property type="project" value="TreeGrafter"/>
</dbReference>
<keyword evidence="4 6" id="KW-1133">Transmembrane helix</keyword>
<feature type="compositionally biased region" description="Pro residues" evidence="7">
    <location>
        <begin position="73"/>
        <end position="89"/>
    </location>
</feature>
<feature type="transmembrane region" description="Helical" evidence="6">
    <location>
        <begin position="290"/>
        <end position="308"/>
    </location>
</feature>
<comment type="similarity">
    <text evidence="6">Belongs to the cation diffusion facilitator (CDF) transporter (TC 2.A.4) family. SLC30A subfamily.</text>
</comment>
<comment type="function">
    <text evidence="6">Functions as a zinc transporter.</text>
</comment>
<accession>D5GLE0</accession>
<comment type="subcellular location">
    <subcellularLocation>
        <location evidence="6">Endoplasmic reticulum membrane</location>
        <topology evidence="6">Multi-pass membrane protein</topology>
    </subcellularLocation>
    <subcellularLocation>
        <location evidence="1">Membrane</location>
        <topology evidence="1">Multi-pass membrane protein</topology>
    </subcellularLocation>
</comment>
<keyword evidence="2 6" id="KW-0813">Transport</keyword>
<dbReference type="KEGG" id="tml:GSTUM_00010151001"/>
<feature type="region of interest" description="Disordered" evidence="7">
    <location>
        <begin position="73"/>
        <end position="97"/>
    </location>
</feature>
<gene>
    <name evidence="9" type="ORF">GSTUM_00010151001</name>
</gene>
<evidence type="ECO:0000256" key="2">
    <source>
        <dbReference type="ARBA" id="ARBA00022448"/>
    </source>
</evidence>
<dbReference type="PANTHER" id="PTHR45755:SF5">
    <property type="entry name" value="ZINC TRANSPORTER"/>
    <property type="match status" value="1"/>
</dbReference>
<evidence type="ECO:0000259" key="8">
    <source>
        <dbReference type="Pfam" id="PF01545"/>
    </source>
</evidence>
<dbReference type="EMBL" id="FN430348">
    <property type="protein sequence ID" value="CAZ85333.1"/>
    <property type="molecule type" value="Genomic_DNA"/>
</dbReference>
<dbReference type="InterPro" id="IPR058533">
    <property type="entry name" value="Cation_efflux_TM"/>
</dbReference>
<evidence type="ECO:0000256" key="5">
    <source>
        <dbReference type="ARBA" id="ARBA00023136"/>
    </source>
</evidence>
<keyword evidence="6" id="KW-0406">Ion transport</keyword>
<dbReference type="RefSeq" id="XP_002841142.1">
    <property type="nucleotide sequence ID" value="XM_002841096.1"/>
</dbReference>
<dbReference type="InterPro" id="IPR027469">
    <property type="entry name" value="Cation_efflux_TMD_sf"/>
</dbReference>
<dbReference type="Proteomes" id="UP000006911">
    <property type="component" value="Unassembled WGS sequence"/>
</dbReference>
<dbReference type="InParanoid" id="D5GLE0"/>
<reference evidence="9 10" key="1">
    <citation type="journal article" date="2010" name="Nature">
        <title>Perigord black truffle genome uncovers evolutionary origins and mechanisms of symbiosis.</title>
        <authorList>
            <person name="Martin F."/>
            <person name="Kohler A."/>
            <person name="Murat C."/>
            <person name="Balestrini R."/>
            <person name="Coutinho P.M."/>
            <person name="Jaillon O."/>
            <person name="Montanini B."/>
            <person name="Morin E."/>
            <person name="Noel B."/>
            <person name="Percudani R."/>
            <person name="Porcel B."/>
            <person name="Rubini A."/>
            <person name="Amicucci A."/>
            <person name="Amselem J."/>
            <person name="Anthouard V."/>
            <person name="Arcioni S."/>
            <person name="Artiguenave F."/>
            <person name="Aury J.M."/>
            <person name="Ballario P."/>
            <person name="Bolchi A."/>
            <person name="Brenna A."/>
            <person name="Brun A."/>
            <person name="Buee M."/>
            <person name="Cantarel B."/>
            <person name="Chevalier G."/>
            <person name="Couloux A."/>
            <person name="Da Silva C."/>
            <person name="Denoeud F."/>
            <person name="Duplessis S."/>
            <person name="Ghignone S."/>
            <person name="Hilselberger B."/>
            <person name="Iotti M."/>
            <person name="Marcais B."/>
            <person name="Mello A."/>
            <person name="Miranda M."/>
            <person name="Pacioni G."/>
            <person name="Quesneville H."/>
            <person name="Riccioni C."/>
            <person name="Ruotolo R."/>
            <person name="Splivallo R."/>
            <person name="Stocchi V."/>
            <person name="Tisserant E."/>
            <person name="Viscomi A.R."/>
            <person name="Zambonelli A."/>
            <person name="Zampieri E."/>
            <person name="Henrissat B."/>
            <person name="Lebrun M.H."/>
            <person name="Paolocci F."/>
            <person name="Bonfante P."/>
            <person name="Ottonello S."/>
            <person name="Wincker P."/>
        </authorList>
    </citation>
    <scope>NUCLEOTIDE SEQUENCE [LARGE SCALE GENOMIC DNA]</scope>
    <source>
        <strain evidence="9 10">Mel28</strain>
    </source>
</reference>
<evidence type="ECO:0000256" key="3">
    <source>
        <dbReference type="ARBA" id="ARBA00022692"/>
    </source>
</evidence>
<dbReference type="SUPFAM" id="SSF161111">
    <property type="entry name" value="Cation efflux protein transmembrane domain-like"/>
    <property type="match status" value="1"/>
</dbReference>
<sequence>MCCARLFTASNLHNWDLPGNQLPVSSKHLPLSSSLGPFPSFYHLRESPPFPFIYSFILNSFCTIGTLMASCPIPTPSPPGTPGIHPPTPTKRSTGLGIEDLPSLLNSSFDPNALSPLDNCPSFPGYSSSPAVSTPPNGSAVAARRGSGNHGPFNFQPMAASKSPPVPKPNQRRGHRYKHSSISHQIFLEPPVRAPLALPSSLPIPTRKELIRSISPEQRKRLLWCLCHLCAAGFTLYSAQGSLALTALSHLIMFDALGASLCVAVDVLSNFEVWKRSSVKHPFGLERAEVLAGFAMSVFLLFMGFDIISHTAEHLVEGFYEGSGGHDGAVEHEVHVHEAHMHHARVSPGSVDLASLAALISTCISAILLRNHARIGKAMRFAALDSLPSILSNPSHFLTIFCSFILLLIPLISIHMSAWLDRALALSMALCMIAIGVRLVKTLGSMLLMSYGGKGVSDVVREIEEDAAITGIQEARFWQVHHGLCMANLKVNVGGSVIGESGELRVRERITRLVRDRLGGGYGKGAQRWEVSVALHATG</sequence>
<proteinExistence type="inferred from homology"/>
<dbReference type="GO" id="GO:0005789">
    <property type="term" value="C:endoplasmic reticulum membrane"/>
    <property type="evidence" value="ECO:0007669"/>
    <property type="project" value="UniProtKB-SubCell"/>
</dbReference>
<keyword evidence="10" id="KW-1185">Reference proteome</keyword>
<feature type="transmembrane region" description="Helical" evidence="6">
    <location>
        <begin position="397"/>
        <end position="417"/>
    </location>
</feature>
<dbReference type="InterPro" id="IPR045316">
    <property type="entry name" value="Msc2-like"/>
</dbReference>
<evidence type="ECO:0000256" key="4">
    <source>
        <dbReference type="ARBA" id="ARBA00022989"/>
    </source>
</evidence>
<name>D5GLE0_TUBMM</name>
<dbReference type="Pfam" id="PF01545">
    <property type="entry name" value="Cation_efflux"/>
    <property type="match status" value="1"/>
</dbReference>
<protein>
    <recommendedName>
        <fullName evidence="6">Zinc transporter</fullName>
    </recommendedName>
</protein>
<dbReference type="HOGENOM" id="CLU_024994_1_1_1"/>
<evidence type="ECO:0000313" key="10">
    <source>
        <dbReference type="Proteomes" id="UP000006911"/>
    </source>
</evidence>
<keyword evidence="3 6" id="KW-0812">Transmembrane</keyword>
<feature type="compositionally biased region" description="Polar residues" evidence="7">
    <location>
        <begin position="127"/>
        <end position="137"/>
    </location>
</feature>
<dbReference type="OMA" id="KECRSSM"/>
<evidence type="ECO:0000256" key="6">
    <source>
        <dbReference type="RuleBase" id="RU369017"/>
    </source>
</evidence>
<feature type="transmembrane region" description="Helical" evidence="6">
    <location>
        <begin position="423"/>
        <end position="440"/>
    </location>
</feature>
<dbReference type="AlphaFoldDB" id="D5GLE0"/>
<organism evidence="9 10">
    <name type="scientific">Tuber melanosporum (strain Mel28)</name>
    <name type="common">Perigord black truffle</name>
    <dbReference type="NCBI Taxonomy" id="656061"/>
    <lineage>
        <taxon>Eukaryota</taxon>
        <taxon>Fungi</taxon>
        <taxon>Dikarya</taxon>
        <taxon>Ascomycota</taxon>
        <taxon>Pezizomycotina</taxon>
        <taxon>Pezizomycetes</taxon>
        <taxon>Pezizales</taxon>
        <taxon>Tuberaceae</taxon>
        <taxon>Tuber</taxon>
    </lineage>
</organism>